<dbReference type="CDD" id="cd23702">
    <property type="entry name" value="eL14"/>
    <property type="match status" value="1"/>
</dbReference>
<dbReference type="SMART" id="SM00739">
    <property type="entry name" value="KOW"/>
    <property type="match status" value="1"/>
</dbReference>
<dbReference type="InterPro" id="IPR039660">
    <property type="entry name" value="Ribosomal_eL14"/>
</dbReference>
<dbReference type="FunCoup" id="A0A7C8N8G3">
    <property type="interactions" value="996"/>
</dbReference>
<gene>
    <name evidence="5" type="ORF">GQX73_g2649</name>
</gene>
<dbReference type="EMBL" id="WUBL01000018">
    <property type="protein sequence ID" value="KAF2970936.1"/>
    <property type="molecule type" value="Genomic_DNA"/>
</dbReference>
<comment type="caution">
    <text evidence="5">The sequence shown here is derived from an EMBL/GenBank/DDBJ whole genome shotgun (WGS) entry which is preliminary data.</text>
</comment>
<dbReference type="GO" id="GO:0022625">
    <property type="term" value="C:cytosolic large ribosomal subunit"/>
    <property type="evidence" value="ECO:0007669"/>
    <property type="project" value="TreeGrafter"/>
</dbReference>
<reference evidence="5 6" key="1">
    <citation type="submission" date="2019-12" db="EMBL/GenBank/DDBJ databases">
        <title>Draft genome sequence of the ascomycete Xylaria multiplex DSM 110363.</title>
        <authorList>
            <person name="Buettner E."/>
            <person name="Kellner H."/>
        </authorList>
    </citation>
    <scope>NUCLEOTIDE SEQUENCE [LARGE SCALE GENOMIC DNA]</scope>
    <source>
        <strain evidence="5 6">DSM 110363</strain>
    </source>
</reference>
<evidence type="ECO:0000313" key="6">
    <source>
        <dbReference type="Proteomes" id="UP000481858"/>
    </source>
</evidence>
<dbReference type="GO" id="GO:0003735">
    <property type="term" value="F:structural constituent of ribosome"/>
    <property type="evidence" value="ECO:0007669"/>
    <property type="project" value="InterPro"/>
</dbReference>
<sequence>MSASVESPSWRTVEVGRLVLINNGPYAGRIAAIVEIISEKRVSAALVPCLLENEDIVKRKEKKGEEERRKETGSDEKYVVPKGPIALSDVFLTDLSLEIPRALRTGTLKKFWEKAEIDKKWQDSKWAQRSQRTERRKALTDFQRFQLLRAKKQQRYEVRKALAKVKAAA</sequence>
<dbReference type="PANTHER" id="PTHR11127">
    <property type="entry name" value="60S RIBOSOMAL PROTEIN L14"/>
    <property type="match status" value="1"/>
</dbReference>
<dbReference type="SUPFAM" id="SSF50104">
    <property type="entry name" value="Translation proteins SH3-like domain"/>
    <property type="match status" value="1"/>
</dbReference>
<dbReference type="InterPro" id="IPR005824">
    <property type="entry name" value="KOW"/>
</dbReference>
<evidence type="ECO:0000256" key="3">
    <source>
        <dbReference type="ARBA" id="ARBA00023274"/>
    </source>
</evidence>
<dbReference type="PANTHER" id="PTHR11127:SF2">
    <property type="entry name" value="LARGE RIBOSOMAL SUBUNIT PROTEIN EL14"/>
    <property type="match status" value="1"/>
</dbReference>
<evidence type="ECO:0000256" key="1">
    <source>
        <dbReference type="ARBA" id="ARBA00006592"/>
    </source>
</evidence>
<evidence type="ECO:0000259" key="4">
    <source>
        <dbReference type="SMART" id="SM00739"/>
    </source>
</evidence>
<dbReference type="AlphaFoldDB" id="A0A7C8N8G3"/>
<dbReference type="InterPro" id="IPR014722">
    <property type="entry name" value="Rib_uL2_dom2"/>
</dbReference>
<dbReference type="Proteomes" id="UP000481858">
    <property type="component" value="Unassembled WGS sequence"/>
</dbReference>
<dbReference type="InterPro" id="IPR002784">
    <property type="entry name" value="Ribosomal_eL14_dom"/>
</dbReference>
<feature type="domain" description="KOW" evidence="4">
    <location>
        <begin position="12"/>
        <end position="39"/>
    </location>
</feature>
<evidence type="ECO:0000256" key="2">
    <source>
        <dbReference type="ARBA" id="ARBA00022980"/>
    </source>
</evidence>
<organism evidence="5 6">
    <name type="scientific">Xylaria multiplex</name>
    <dbReference type="NCBI Taxonomy" id="323545"/>
    <lineage>
        <taxon>Eukaryota</taxon>
        <taxon>Fungi</taxon>
        <taxon>Dikarya</taxon>
        <taxon>Ascomycota</taxon>
        <taxon>Pezizomycotina</taxon>
        <taxon>Sordariomycetes</taxon>
        <taxon>Xylariomycetidae</taxon>
        <taxon>Xylariales</taxon>
        <taxon>Xylariaceae</taxon>
        <taxon>Xylaria</taxon>
    </lineage>
</organism>
<dbReference type="Gene3D" id="2.30.30.30">
    <property type="match status" value="1"/>
</dbReference>
<dbReference type="OrthoDB" id="1875589at2759"/>
<dbReference type="InParanoid" id="A0A7C8N8G3"/>
<name>A0A7C8N8G3_9PEZI</name>
<dbReference type="GO" id="GO:0042273">
    <property type="term" value="P:ribosomal large subunit biogenesis"/>
    <property type="evidence" value="ECO:0007669"/>
    <property type="project" value="TreeGrafter"/>
</dbReference>
<keyword evidence="2" id="KW-0689">Ribosomal protein</keyword>
<comment type="similarity">
    <text evidence="1">Belongs to the eukaryotic ribosomal protein eL14 family.</text>
</comment>
<evidence type="ECO:0000313" key="5">
    <source>
        <dbReference type="EMBL" id="KAF2970936.1"/>
    </source>
</evidence>
<dbReference type="InterPro" id="IPR008991">
    <property type="entry name" value="Translation_prot_SH3-like_sf"/>
</dbReference>
<keyword evidence="6" id="KW-1185">Reference proteome</keyword>
<accession>A0A7C8N8G3</accession>
<dbReference type="Pfam" id="PF01929">
    <property type="entry name" value="Ribosomal_L14e"/>
    <property type="match status" value="1"/>
</dbReference>
<dbReference type="GO" id="GO:0003723">
    <property type="term" value="F:RNA binding"/>
    <property type="evidence" value="ECO:0007669"/>
    <property type="project" value="InterPro"/>
</dbReference>
<dbReference type="Gene3D" id="6.10.250.2270">
    <property type="match status" value="1"/>
</dbReference>
<dbReference type="Pfam" id="PF00467">
    <property type="entry name" value="KOW"/>
    <property type="match status" value="1"/>
</dbReference>
<protein>
    <recommendedName>
        <fullName evidence="4">KOW domain-containing protein</fullName>
    </recommendedName>
</protein>
<proteinExistence type="inferred from homology"/>
<keyword evidence="3" id="KW-0687">Ribonucleoprotein</keyword>
<dbReference type="GO" id="GO:0006412">
    <property type="term" value="P:translation"/>
    <property type="evidence" value="ECO:0007669"/>
    <property type="project" value="InterPro"/>
</dbReference>